<dbReference type="Gene3D" id="3.80.10.10">
    <property type="entry name" value="Ribonuclease Inhibitor"/>
    <property type="match status" value="1"/>
</dbReference>
<dbReference type="STRING" id="6832.A0A553P8E7"/>
<protein>
    <recommendedName>
        <fullName evidence="5">Leucine-rich repeat-containing protein 20</fullName>
    </recommendedName>
</protein>
<dbReference type="PANTHER" id="PTHR45712">
    <property type="entry name" value="AGAP008170-PA"/>
    <property type="match status" value="1"/>
</dbReference>
<dbReference type="SUPFAM" id="SSF52075">
    <property type="entry name" value="Outer arm dynein light chain 1"/>
    <property type="match status" value="1"/>
</dbReference>
<keyword evidence="1" id="KW-0433">Leucine-rich repeat</keyword>
<sequence length="248" mass="28028">MSGKEVPFSFEDFNSFINSLYSVALQREYLSHRSNRLIEMVFGHIDDLEGSQEGATRLQALRAANCLKVLGKGVIRVVHRVEEARESCKLDLSNCQLMQVPDAVYYMLRNTPLIECNLAFNVISKIPPKLPAKFSFIKKLNLSHNRLSALPDEIRELTQLEMVDISSNSFLSLPACLFATPKLAEIRAQKNFITDVDADAVSSSPKLEQLNLKENPLSRSTEESLSKISQINIVLTKRELEEWEDLTV</sequence>
<dbReference type="EMBL" id="VCGU01000007">
    <property type="protein sequence ID" value="TRY73940.1"/>
    <property type="molecule type" value="Genomic_DNA"/>
</dbReference>
<evidence type="ECO:0000256" key="2">
    <source>
        <dbReference type="ARBA" id="ARBA00022737"/>
    </source>
</evidence>
<comment type="caution">
    <text evidence="3">The sequence shown here is derived from an EMBL/GenBank/DDBJ whole genome shotgun (WGS) entry which is preliminary data.</text>
</comment>
<evidence type="ECO:0008006" key="5">
    <source>
        <dbReference type="Google" id="ProtNLM"/>
    </source>
</evidence>
<evidence type="ECO:0000256" key="1">
    <source>
        <dbReference type="ARBA" id="ARBA00022614"/>
    </source>
</evidence>
<dbReference type="AlphaFoldDB" id="A0A553P8E7"/>
<reference evidence="3 4" key="1">
    <citation type="journal article" date="2018" name="Nat. Ecol. Evol.">
        <title>Genomic signatures of mitonuclear coevolution across populations of Tigriopus californicus.</title>
        <authorList>
            <person name="Barreto F.S."/>
            <person name="Watson E.T."/>
            <person name="Lima T.G."/>
            <person name="Willett C.S."/>
            <person name="Edmands S."/>
            <person name="Li W."/>
            <person name="Burton R.S."/>
        </authorList>
    </citation>
    <scope>NUCLEOTIDE SEQUENCE [LARGE SCALE GENOMIC DNA]</scope>
    <source>
        <strain evidence="3 4">San Diego</strain>
    </source>
</reference>
<dbReference type="Proteomes" id="UP000318571">
    <property type="component" value="Chromosome 3"/>
</dbReference>
<dbReference type="Pfam" id="PF13855">
    <property type="entry name" value="LRR_8"/>
    <property type="match status" value="1"/>
</dbReference>
<dbReference type="InterPro" id="IPR050333">
    <property type="entry name" value="SLRP"/>
</dbReference>
<proteinExistence type="predicted"/>
<keyword evidence="4" id="KW-1185">Reference proteome</keyword>
<keyword evidence="2" id="KW-0677">Repeat</keyword>
<dbReference type="OMA" id="EMVFGHI"/>
<dbReference type="PANTHER" id="PTHR45712:SF22">
    <property type="entry name" value="INSULIN-LIKE GROWTH FACTOR-BINDING PROTEIN COMPLEX ACID LABILE SUBUNIT"/>
    <property type="match status" value="1"/>
</dbReference>
<evidence type="ECO:0000313" key="4">
    <source>
        <dbReference type="Proteomes" id="UP000318571"/>
    </source>
</evidence>
<name>A0A553P8E7_TIGCA</name>
<accession>A0A553P8E7</accession>
<dbReference type="InterPro" id="IPR001611">
    <property type="entry name" value="Leu-rich_rpt"/>
</dbReference>
<gene>
    <name evidence="3" type="ORF">TCAL_01505</name>
</gene>
<dbReference type="InterPro" id="IPR032675">
    <property type="entry name" value="LRR_dom_sf"/>
</dbReference>
<evidence type="ECO:0000313" key="3">
    <source>
        <dbReference type="EMBL" id="TRY73940.1"/>
    </source>
</evidence>
<organism evidence="3 4">
    <name type="scientific">Tigriopus californicus</name>
    <name type="common">Marine copepod</name>
    <dbReference type="NCBI Taxonomy" id="6832"/>
    <lineage>
        <taxon>Eukaryota</taxon>
        <taxon>Metazoa</taxon>
        <taxon>Ecdysozoa</taxon>
        <taxon>Arthropoda</taxon>
        <taxon>Crustacea</taxon>
        <taxon>Multicrustacea</taxon>
        <taxon>Hexanauplia</taxon>
        <taxon>Copepoda</taxon>
        <taxon>Harpacticoida</taxon>
        <taxon>Harpacticidae</taxon>
        <taxon>Tigriopus</taxon>
    </lineage>
</organism>
<dbReference type="OrthoDB" id="1060944at2759"/>